<evidence type="ECO:0000313" key="1">
    <source>
        <dbReference type="EMBL" id="EHK67625.1"/>
    </source>
</evidence>
<comment type="caution">
    <text evidence="1">The sequence shown here is derived from an EMBL/GenBank/DDBJ whole genome shotgun (WGS) entry which is preliminary data.</text>
</comment>
<keyword evidence="2" id="KW-1185">Reference proteome</keyword>
<protein>
    <submittedName>
        <fullName evidence="1">LysR family transcriptional regulator</fullName>
    </submittedName>
</protein>
<gene>
    <name evidence="1" type="ORF">KYC_04162</name>
</gene>
<accession>H0F246</accession>
<reference evidence="1 2" key="1">
    <citation type="journal article" date="2012" name="J. Bacteriol.">
        <title>Genome sequence of the highly efficient arsenite-oxidizing bacterium Achromobacter arsenitoxydans SY8.</title>
        <authorList>
            <person name="Li X."/>
            <person name="Hu Y."/>
            <person name="Gong J."/>
            <person name="Lin Y."/>
            <person name="Johnstone L."/>
            <person name="Rensing C."/>
            <person name="Wang G."/>
        </authorList>
    </citation>
    <scope>NUCLEOTIDE SEQUENCE [LARGE SCALE GENOMIC DNA]</scope>
    <source>
        <strain evidence="1 2">SY8</strain>
    </source>
</reference>
<proteinExistence type="predicted"/>
<dbReference type="AlphaFoldDB" id="H0F246"/>
<dbReference type="EMBL" id="AGUF01000019">
    <property type="protein sequence ID" value="EHK67625.1"/>
    <property type="molecule type" value="Genomic_DNA"/>
</dbReference>
<organism evidence="1 2">
    <name type="scientific">Achromobacter arsenitoxydans SY8</name>
    <dbReference type="NCBI Taxonomy" id="477184"/>
    <lineage>
        <taxon>Bacteria</taxon>
        <taxon>Pseudomonadati</taxon>
        <taxon>Pseudomonadota</taxon>
        <taxon>Betaproteobacteria</taxon>
        <taxon>Burkholderiales</taxon>
        <taxon>Alcaligenaceae</taxon>
        <taxon>Achromobacter</taxon>
    </lineage>
</organism>
<feature type="non-terminal residue" evidence="1">
    <location>
        <position position="1"/>
    </location>
</feature>
<sequence>HWHARFESDPGTMWLRKLVVDTLADPDHDGAG</sequence>
<name>H0F246_9BURK</name>
<dbReference type="Proteomes" id="UP000003113">
    <property type="component" value="Unassembled WGS sequence"/>
</dbReference>
<dbReference type="Gene3D" id="3.40.190.10">
    <property type="entry name" value="Periplasmic binding protein-like II"/>
    <property type="match status" value="1"/>
</dbReference>
<evidence type="ECO:0000313" key="2">
    <source>
        <dbReference type="Proteomes" id="UP000003113"/>
    </source>
</evidence>